<proteinExistence type="predicted"/>
<dbReference type="STRING" id="869210.Marky_1384"/>
<gene>
    <name evidence="1" type="ordered locus">Marky_1384</name>
</gene>
<dbReference type="Proteomes" id="UP000007030">
    <property type="component" value="Chromosome"/>
</dbReference>
<dbReference type="AlphaFoldDB" id="F2NLM0"/>
<organism evidence="1 2">
    <name type="scientific">Marinithermus hydrothermalis (strain DSM 14884 / JCM 11576 / T1)</name>
    <dbReference type="NCBI Taxonomy" id="869210"/>
    <lineage>
        <taxon>Bacteria</taxon>
        <taxon>Thermotogati</taxon>
        <taxon>Deinococcota</taxon>
        <taxon>Deinococci</taxon>
        <taxon>Thermales</taxon>
        <taxon>Thermaceae</taxon>
        <taxon>Marinithermus</taxon>
    </lineage>
</organism>
<dbReference type="KEGG" id="mhd:Marky_1384"/>
<dbReference type="HOGENOM" id="CLU_1132530_0_0_0"/>
<name>F2NLM0_MARHT</name>
<evidence type="ECO:0000313" key="2">
    <source>
        <dbReference type="Proteomes" id="UP000007030"/>
    </source>
</evidence>
<reference evidence="1 2" key="1">
    <citation type="journal article" date="2012" name="Stand. Genomic Sci.">
        <title>Complete genome sequence of the aerobic, heterotroph Marinithermus hydrothermalis type strain (T1(T)) from a deep-sea hydrothermal vent chimney.</title>
        <authorList>
            <person name="Copeland A."/>
            <person name="Gu W."/>
            <person name="Yasawong M."/>
            <person name="Lapidus A."/>
            <person name="Lucas S."/>
            <person name="Deshpande S."/>
            <person name="Pagani I."/>
            <person name="Tapia R."/>
            <person name="Cheng J.F."/>
            <person name="Goodwin L.A."/>
            <person name="Pitluck S."/>
            <person name="Liolios K."/>
            <person name="Ivanova N."/>
            <person name="Mavromatis K."/>
            <person name="Mikhailova N."/>
            <person name="Pati A."/>
            <person name="Chen A."/>
            <person name="Palaniappan K."/>
            <person name="Land M."/>
            <person name="Pan C."/>
            <person name="Brambilla E.M."/>
            <person name="Rohde M."/>
            <person name="Tindall B.J."/>
            <person name="Sikorski J."/>
            <person name="Goker M."/>
            <person name="Detter J.C."/>
            <person name="Bristow J."/>
            <person name="Eisen J.A."/>
            <person name="Markowitz V."/>
            <person name="Hugenholtz P."/>
            <person name="Kyrpides N.C."/>
            <person name="Klenk H.P."/>
            <person name="Woyke T."/>
        </authorList>
    </citation>
    <scope>NUCLEOTIDE SEQUENCE [LARGE SCALE GENOMIC DNA]</scope>
    <source>
        <strain evidence="2">DSM 14884 / JCM 11576 / T1</strain>
    </source>
</reference>
<dbReference type="EMBL" id="CP002630">
    <property type="protein sequence ID" value="AEB12119.1"/>
    <property type="molecule type" value="Genomic_DNA"/>
</dbReference>
<protein>
    <submittedName>
        <fullName evidence="1">Uncharacterized protein</fullName>
    </submittedName>
</protein>
<keyword evidence="2" id="KW-1185">Reference proteome</keyword>
<dbReference type="RefSeq" id="WP_013704166.1">
    <property type="nucleotide sequence ID" value="NC_015387.1"/>
</dbReference>
<evidence type="ECO:0000313" key="1">
    <source>
        <dbReference type="EMBL" id="AEB12119.1"/>
    </source>
</evidence>
<sequence>MTPLILAFIAVAVLALLALVGLAAHVSEDSPPNRLTTLGFPVHTKQELGWLIRDVERSGEAVGPYRVLRAGAIEVWVEKNAEDAVVDCVPYYQGPTRAQLRLECPLDDLRAFTARTQDGHPLTFVLPDYWLQREPPPSDPVEVALTLFTYTLEPGSGRRTPPTPLNPTHPDHGVWLVGAVLEAGWHTNPLTRQRFGYAYVDAGSVEVTLVFDPRVYARLPMRGDLVRASGALLGRVLAKPKPSPA</sequence>
<accession>F2NLM0</accession>
<dbReference type="OrthoDB" id="4420183at2"/>